<dbReference type="InterPro" id="IPR000998">
    <property type="entry name" value="MAM_dom"/>
</dbReference>
<comment type="caution">
    <text evidence="2">The sequence shown here is derived from an EMBL/GenBank/DDBJ whole genome shotgun (WGS) entry which is preliminary data.</text>
</comment>
<evidence type="ECO:0000313" key="2">
    <source>
        <dbReference type="EMBL" id="RMZ95740.1"/>
    </source>
</evidence>
<protein>
    <recommendedName>
        <fullName evidence="1">MAM domain-containing protein</fullName>
    </recommendedName>
</protein>
<dbReference type="GO" id="GO:0016020">
    <property type="term" value="C:membrane"/>
    <property type="evidence" value="ECO:0007669"/>
    <property type="project" value="InterPro"/>
</dbReference>
<gene>
    <name evidence="2" type="ORF">BpHYR1_052823</name>
</gene>
<evidence type="ECO:0000259" key="1">
    <source>
        <dbReference type="PROSITE" id="PS50060"/>
    </source>
</evidence>
<dbReference type="Gene3D" id="2.60.120.200">
    <property type="match status" value="1"/>
</dbReference>
<reference evidence="2 3" key="1">
    <citation type="journal article" date="2018" name="Sci. Rep.">
        <title>Genomic signatures of local adaptation to the degree of environmental predictability in rotifers.</title>
        <authorList>
            <person name="Franch-Gras L."/>
            <person name="Hahn C."/>
            <person name="Garcia-Roger E.M."/>
            <person name="Carmona M.J."/>
            <person name="Serra M."/>
            <person name="Gomez A."/>
        </authorList>
    </citation>
    <scope>NUCLEOTIDE SEQUENCE [LARGE SCALE GENOMIC DNA]</scope>
    <source>
        <strain evidence="2">HYR1</strain>
    </source>
</reference>
<proteinExistence type="predicted"/>
<feature type="domain" description="MAM" evidence="1">
    <location>
        <begin position="1"/>
        <end position="118"/>
    </location>
</feature>
<name>A0A3M7PAD7_BRAPC</name>
<accession>A0A3M7PAD7</accession>
<sequence length="187" mass="21682">MTISSDFYEKREKNFIRSRLISPVYSFKKETDIIYLGFAYNIIGYDGFEIKLEIFPNQPNVDNILVDIFIVDGSLDEDKWIFTKLAFESPNDTFRIIFQPYRGISSEPGSVSIDAIDIFYFDDFSVRDDPTLSSRYTKANENTFSSSLMSSLTETKIIDESEAKENSFVHEKPNKLEIIIYSIFTNM</sequence>
<evidence type="ECO:0000313" key="3">
    <source>
        <dbReference type="Proteomes" id="UP000276133"/>
    </source>
</evidence>
<dbReference type="EMBL" id="REGN01012344">
    <property type="protein sequence ID" value="RMZ95740.1"/>
    <property type="molecule type" value="Genomic_DNA"/>
</dbReference>
<organism evidence="2 3">
    <name type="scientific">Brachionus plicatilis</name>
    <name type="common">Marine rotifer</name>
    <name type="synonym">Brachionus muelleri</name>
    <dbReference type="NCBI Taxonomy" id="10195"/>
    <lineage>
        <taxon>Eukaryota</taxon>
        <taxon>Metazoa</taxon>
        <taxon>Spiralia</taxon>
        <taxon>Gnathifera</taxon>
        <taxon>Rotifera</taxon>
        <taxon>Eurotatoria</taxon>
        <taxon>Monogononta</taxon>
        <taxon>Pseudotrocha</taxon>
        <taxon>Ploima</taxon>
        <taxon>Brachionidae</taxon>
        <taxon>Brachionus</taxon>
    </lineage>
</organism>
<dbReference type="Proteomes" id="UP000276133">
    <property type="component" value="Unassembled WGS sequence"/>
</dbReference>
<dbReference type="PROSITE" id="PS50060">
    <property type="entry name" value="MAM_2"/>
    <property type="match status" value="1"/>
</dbReference>
<keyword evidence="3" id="KW-1185">Reference proteome</keyword>
<dbReference type="AlphaFoldDB" id="A0A3M7PAD7"/>